<dbReference type="AlphaFoldDB" id="G0V1E5"/>
<gene>
    <name evidence="1" type="ORF">TCIL3000_11_9240</name>
</gene>
<proteinExistence type="predicted"/>
<reference evidence="1" key="1">
    <citation type="journal article" date="2012" name="Proc. Natl. Acad. Sci. U.S.A.">
        <title>Antigenic diversity is generated by distinct evolutionary mechanisms in African trypanosome species.</title>
        <authorList>
            <person name="Jackson A.P."/>
            <person name="Berry A."/>
            <person name="Aslett M."/>
            <person name="Allison H.C."/>
            <person name="Burton P."/>
            <person name="Vavrova-Anderson J."/>
            <person name="Brown R."/>
            <person name="Browne H."/>
            <person name="Corton N."/>
            <person name="Hauser H."/>
            <person name="Gamble J."/>
            <person name="Gilderthorp R."/>
            <person name="Marcello L."/>
            <person name="McQuillan J."/>
            <person name="Otto T.D."/>
            <person name="Quail M.A."/>
            <person name="Sanders M.J."/>
            <person name="van Tonder A."/>
            <person name="Ginger M.L."/>
            <person name="Field M.C."/>
            <person name="Barry J.D."/>
            <person name="Hertz-Fowler C."/>
            <person name="Berriman M."/>
        </authorList>
    </citation>
    <scope>NUCLEOTIDE SEQUENCE</scope>
    <source>
        <strain evidence="1">IL3000</strain>
    </source>
</reference>
<protein>
    <submittedName>
        <fullName evidence="1">Uncharacterized protein TCIL3000_11_9240</fullName>
    </submittedName>
</protein>
<dbReference type="VEuPathDB" id="TriTrypDB:TcIL3000.11.9240"/>
<evidence type="ECO:0000313" key="1">
    <source>
        <dbReference type="EMBL" id="CCC95466.1"/>
    </source>
</evidence>
<dbReference type="EMBL" id="HE575324">
    <property type="protein sequence ID" value="CCC95466.1"/>
    <property type="molecule type" value="Genomic_DNA"/>
</dbReference>
<accession>G0V1E5</accession>
<sequence>MDLRLPLSCVLDPQLGRRHVVPHRTLSLRRSSPFVQYLTSDDTRLPEHPLLTVKAQSAEAYETYVGEDDWVRAGGCGGTHCAEDDNDGGEPLCFDDVVQWVVDALRTVGGCGDGAASGVVLCGRRVVADDCCWAVPSRTPALYSPRDVFLAMRNSTKFLRDIHHQTDCVRVGDGEATVEIALARVVGENPANEFRVFVPYRLVKTGDTFSITKWEETAYIGVCQRATDVCFPSLMAWDSTVHSANYDYFVQNINGARLLERGVEIDAVLRDALLHQAEVKSPGDVINPVSVLLLAVDVVFESISLPFYIISAKVRCFRHDRLRDPQCVAPFIREDADDDTSAHKTANDGVSGNDYSGEIDIEDVYGDSVAFFRLFRDVENWNRHVDFYHGTGEEEVVLQSSGSVRALTATKDRRFFVVASERDDLASTKESMLKRGLPLEFLQPELLTCGSEVHAQQWRARLAQCILLAEEAKRKS</sequence>
<name>G0V1E5_TRYCI</name>
<organism evidence="1">
    <name type="scientific">Trypanosoma congolense (strain IL3000)</name>
    <dbReference type="NCBI Taxonomy" id="1068625"/>
    <lineage>
        <taxon>Eukaryota</taxon>
        <taxon>Discoba</taxon>
        <taxon>Euglenozoa</taxon>
        <taxon>Kinetoplastea</taxon>
        <taxon>Metakinetoplastina</taxon>
        <taxon>Trypanosomatida</taxon>
        <taxon>Trypanosomatidae</taxon>
        <taxon>Trypanosoma</taxon>
        <taxon>Nannomonas</taxon>
    </lineage>
</organism>